<keyword evidence="2" id="KW-1185">Reference proteome</keyword>
<gene>
    <name evidence="1" type="ORF">OIU79_001662</name>
</gene>
<dbReference type="EMBL" id="JAPFFK010000011">
    <property type="protein sequence ID" value="KAJ6734441.1"/>
    <property type="molecule type" value="Genomic_DNA"/>
</dbReference>
<organism evidence="1 2">
    <name type="scientific">Salix purpurea</name>
    <name type="common">Purple osier willow</name>
    <dbReference type="NCBI Taxonomy" id="77065"/>
    <lineage>
        <taxon>Eukaryota</taxon>
        <taxon>Viridiplantae</taxon>
        <taxon>Streptophyta</taxon>
        <taxon>Embryophyta</taxon>
        <taxon>Tracheophyta</taxon>
        <taxon>Spermatophyta</taxon>
        <taxon>Magnoliopsida</taxon>
        <taxon>eudicotyledons</taxon>
        <taxon>Gunneridae</taxon>
        <taxon>Pentapetalae</taxon>
        <taxon>rosids</taxon>
        <taxon>fabids</taxon>
        <taxon>Malpighiales</taxon>
        <taxon>Salicaceae</taxon>
        <taxon>Saliceae</taxon>
        <taxon>Salix</taxon>
    </lineage>
</organism>
<sequence length="57" mass="6297">MVHLLWAVVFSKEKALMPVASPWLVLGQRLLMVIWKGEVAGEDAGDCAIAELTRKCD</sequence>
<evidence type="ECO:0000313" key="2">
    <source>
        <dbReference type="Proteomes" id="UP001151532"/>
    </source>
</evidence>
<protein>
    <submittedName>
        <fullName evidence="1">Uncharacterized protein</fullName>
    </submittedName>
</protein>
<reference evidence="1" key="1">
    <citation type="submission" date="2022-11" db="EMBL/GenBank/DDBJ databases">
        <authorList>
            <person name="Hyden B.L."/>
            <person name="Feng K."/>
            <person name="Yates T."/>
            <person name="Jawdy S."/>
            <person name="Smart L.B."/>
            <person name="Muchero W."/>
        </authorList>
    </citation>
    <scope>NUCLEOTIDE SEQUENCE</scope>
    <source>
        <tissue evidence="1">Shoot tip</tissue>
    </source>
</reference>
<name>A0A9Q0ZHA9_SALPP</name>
<accession>A0A9Q0ZHA9</accession>
<comment type="caution">
    <text evidence="1">The sequence shown here is derived from an EMBL/GenBank/DDBJ whole genome shotgun (WGS) entry which is preliminary data.</text>
</comment>
<proteinExistence type="predicted"/>
<evidence type="ECO:0000313" key="1">
    <source>
        <dbReference type="EMBL" id="KAJ6734441.1"/>
    </source>
</evidence>
<reference evidence="1" key="2">
    <citation type="journal article" date="2023" name="Int. J. Mol. Sci.">
        <title>De Novo Assembly and Annotation of 11 Diverse Shrub Willow (Salix) Genomes Reveals Novel Gene Organization in Sex-Linked Regions.</title>
        <authorList>
            <person name="Hyden B."/>
            <person name="Feng K."/>
            <person name="Yates T.B."/>
            <person name="Jawdy S."/>
            <person name="Cereghino C."/>
            <person name="Smart L.B."/>
            <person name="Muchero W."/>
        </authorList>
    </citation>
    <scope>NUCLEOTIDE SEQUENCE</scope>
    <source>
        <tissue evidence="1">Shoot tip</tissue>
    </source>
</reference>
<dbReference type="Proteomes" id="UP001151532">
    <property type="component" value="Chromosome 17"/>
</dbReference>
<dbReference type="AlphaFoldDB" id="A0A9Q0ZHA9"/>